<dbReference type="InterPro" id="IPR036291">
    <property type="entry name" value="NAD(P)-bd_dom_sf"/>
</dbReference>
<dbReference type="SUPFAM" id="SSF51735">
    <property type="entry name" value="NAD(P)-binding Rossmann-fold domains"/>
    <property type="match status" value="1"/>
</dbReference>
<dbReference type="CDD" id="cd12156">
    <property type="entry name" value="HPPR"/>
    <property type="match status" value="1"/>
</dbReference>
<dbReference type="InterPro" id="IPR050223">
    <property type="entry name" value="D-isomer_2-hydroxyacid_DH"/>
</dbReference>
<dbReference type="Pfam" id="PF00389">
    <property type="entry name" value="2-Hacid_dh"/>
    <property type="match status" value="1"/>
</dbReference>
<feature type="domain" description="D-isomer specific 2-hydroxyacid dehydrogenase catalytic" evidence="6">
    <location>
        <begin position="63"/>
        <end position="326"/>
    </location>
</feature>
<evidence type="ECO:0000259" key="7">
    <source>
        <dbReference type="Pfam" id="PF02826"/>
    </source>
</evidence>
<dbReference type="SUPFAM" id="SSF52283">
    <property type="entry name" value="Formate/glycerate dehydrogenase catalytic domain-like"/>
    <property type="match status" value="1"/>
</dbReference>
<dbReference type="PANTHER" id="PTHR10996:SF179">
    <property type="entry name" value="D-ISOMER SPECIFIC 2-HYDROXYACID DEHYDROGENASE FAMILY PROTEIN-RELATED"/>
    <property type="match status" value="1"/>
</dbReference>
<keyword evidence="1" id="KW-0521">NADP</keyword>
<accession>A0A834XHU8</accession>
<keyword evidence="3" id="KW-0520">NAD</keyword>
<evidence type="ECO:0000256" key="5">
    <source>
        <dbReference type="RuleBase" id="RU003719"/>
    </source>
</evidence>
<dbReference type="GO" id="GO:0030267">
    <property type="term" value="F:glyoxylate reductase (NADPH) activity"/>
    <property type="evidence" value="ECO:0007669"/>
    <property type="project" value="UniProtKB-EC"/>
</dbReference>
<gene>
    <name evidence="8" type="ORF">G2W53_001605</name>
</gene>
<dbReference type="PROSITE" id="PS00065">
    <property type="entry name" value="D_2_HYDROXYACID_DH_1"/>
    <property type="match status" value="1"/>
</dbReference>
<evidence type="ECO:0000313" key="8">
    <source>
        <dbReference type="EMBL" id="KAF7844700.1"/>
    </source>
</evidence>
<sequence length="342" mass="36695">MAEQEQNCLPQVLVLGTPPPGFSILRSQYSHKFHFLSFFKPSELSLHQFLASHHRCDPSSILAILCGAQDPVAGEVLRLLPSLGVVVTTSAGTNHIDLAECRRRGILVAGAGGAYSEDVADVAVGLLIDVFRKISAANRCFLMKSRMQFTPGDLLLGSKVGGKRVGIIGLGSIGLKTAKRLEAFGCIITYHSRNRKPSIPYPFYPNILDLALASDALVLCCALNEQTKHIVNKEVMVALGKEGIIVNVGRGGLIDEEEMVKCLVGGEIGGAGLDVYENEPLVPQELFDLDNVVLYPHSAAFTSESIVGVVEVVVQNLEAFFSNKSLVTPPTDRGMCSAFSSS</sequence>
<name>A0A834XHU8_9FABA</name>
<organism evidence="8 9">
    <name type="scientific">Senna tora</name>
    <dbReference type="NCBI Taxonomy" id="362788"/>
    <lineage>
        <taxon>Eukaryota</taxon>
        <taxon>Viridiplantae</taxon>
        <taxon>Streptophyta</taxon>
        <taxon>Embryophyta</taxon>
        <taxon>Tracheophyta</taxon>
        <taxon>Spermatophyta</taxon>
        <taxon>Magnoliopsida</taxon>
        <taxon>eudicotyledons</taxon>
        <taxon>Gunneridae</taxon>
        <taxon>Pentapetalae</taxon>
        <taxon>rosids</taxon>
        <taxon>fabids</taxon>
        <taxon>Fabales</taxon>
        <taxon>Fabaceae</taxon>
        <taxon>Caesalpinioideae</taxon>
        <taxon>Cassia clade</taxon>
        <taxon>Senna</taxon>
    </lineage>
</organism>
<dbReference type="Proteomes" id="UP000634136">
    <property type="component" value="Unassembled WGS sequence"/>
</dbReference>
<comment type="similarity">
    <text evidence="5">Belongs to the D-isomer specific 2-hydroxyacid dehydrogenase family.</text>
</comment>
<dbReference type="GO" id="GO:0051287">
    <property type="term" value="F:NAD binding"/>
    <property type="evidence" value="ECO:0007669"/>
    <property type="project" value="InterPro"/>
</dbReference>
<evidence type="ECO:0000256" key="1">
    <source>
        <dbReference type="ARBA" id="ARBA00022857"/>
    </source>
</evidence>
<evidence type="ECO:0000259" key="6">
    <source>
        <dbReference type="Pfam" id="PF00389"/>
    </source>
</evidence>
<dbReference type="EC" id="1.1.1.79" evidence="4"/>
<dbReference type="Gene3D" id="3.40.50.720">
    <property type="entry name" value="NAD(P)-binding Rossmann-like Domain"/>
    <property type="match status" value="2"/>
</dbReference>
<protein>
    <recommendedName>
        <fullName evidence="4">glyoxylate reductase (NADP(+))</fullName>
        <ecNumber evidence="4">1.1.1.79</ecNumber>
    </recommendedName>
</protein>
<dbReference type="GO" id="GO:0005829">
    <property type="term" value="C:cytosol"/>
    <property type="evidence" value="ECO:0007669"/>
    <property type="project" value="TreeGrafter"/>
</dbReference>
<dbReference type="AlphaFoldDB" id="A0A834XHU8"/>
<dbReference type="Pfam" id="PF02826">
    <property type="entry name" value="2-Hacid_dh_C"/>
    <property type="match status" value="1"/>
</dbReference>
<keyword evidence="2 5" id="KW-0560">Oxidoreductase</keyword>
<dbReference type="GO" id="GO:0009853">
    <property type="term" value="P:photorespiration"/>
    <property type="evidence" value="ECO:0007669"/>
    <property type="project" value="UniProtKB-ARBA"/>
</dbReference>
<proteinExistence type="inferred from homology"/>
<evidence type="ECO:0000256" key="3">
    <source>
        <dbReference type="ARBA" id="ARBA00023027"/>
    </source>
</evidence>
<feature type="domain" description="D-isomer specific 2-hydroxyacid dehydrogenase NAD-binding" evidence="7">
    <location>
        <begin position="125"/>
        <end position="299"/>
    </location>
</feature>
<dbReference type="GO" id="GO:0016618">
    <property type="term" value="F:hydroxypyruvate reductase [NAD(P)H] activity"/>
    <property type="evidence" value="ECO:0007669"/>
    <property type="project" value="UniProtKB-ARBA"/>
</dbReference>
<evidence type="ECO:0000313" key="9">
    <source>
        <dbReference type="Proteomes" id="UP000634136"/>
    </source>
</evidence>
<dbReference type="FunFam" id="3.40.50.720:FF:000213">
    <property type="entry name" value="Putative 2-hydroxyacid dehydrogenase"/>
    <property type="match status" value="1"/>
</dbReference>
<evidence type="ECO:0000256" key="2">
    <source>
        <dbReference type="ARBA" id="ARBA00023002"/>
    </source>
</evidence>
<dbReference type="InterPro" id="IPR029752">
    <property type="entry name" value="D-isomer_DH_CS1"/>
</dbReference>
<keyword evidence="9" id="KW-1185">Reference proteome</keyword>
<dbReference type="EMBL" id="JAAIUW010000001">
    <property type="protein sequence ID" value="KAF7844700.1"/>
    <property type="molecule type" value="Genomic_DNA"/>
</dbReference>
<keyword evidence="8" id="KW-0670">Pyruvate</keyword>
<dbReference type="PANTHER" id="PTHR10996">
    <property type="entry name" value="2-HYDROXYACID DEHYDROGENASE-RELATED"/>
    <property type="match status" value="1"/>
</dbReference>
<dbReference type="InterPro" id="IPR006139">
    <property type="entry name" value="D-isomer_2_OHA_DH_cat_dom"/>
</dbReference>
<evidence type="ECO:0000256" key="4">
    <source>
        <dbReference type="ARBA" id="ARBA00066661"/>
    </source>
</evidence>
<dbReference type="OrthoDB" id="298012at2759"/>
<dbReference type="InterPro" id="IPR006140">
    <property type="entry name" value="D-isomer_DH_NAD-bd"/>
</dbReference>
<comment type="caution">
    <text evidence="8">The sequence shown here is derived from an EMBL/GenBank/DDBJ whole genome shotgun (WGS) entry which is preliminary data.</text>
</comment>
<reference evidence="8" key="1">
    <citation type="submission" date="2020-09" db="EMBL/GenBank/DDBJ databases">
        <title>Genome-Enabled Discovery of Anthraquinone Biosynthesis in Senna tora.</title>
        <authorList>
            <person name="Kang S.-H."/>
            <person name="Pandey R.P."/>
            <person name="Lee C.-M."/>
            <person name="Sim J.-S."/>
            <person name="Jeong J.-T."/>
            <person name="Choi B.-S."/>
            <person name="Jung M."/>
            <person name="Ginzburg D."/>
            <person name="Zhao K."/>
            <person name="Won S.Y."/>
            <person name="Oh T.-J."/>
            <person name="Yu Y."/>
            <person name="Kim N.-H."/>
            <person name="Lee O.R."/>
            <person name="Lee T.-H."/>
            <person name="Bashyal P."/>
            <person name="Kim T.-S."/>
            <person name="Lee W.-H."/>
            <person name="Kawkins C."/>
            <person name="Kim C.-K."/>
            <person name="Kim J.S."/>
            <person name="Ahn B.O."/>
            <person name="Rhee S.Y."/>
            <person name="Sohng J.K."/>
        </authorList>
    </citation>
    <scope>NUCLEOTIDE SEQUENCE</scope>
    <source>
        <tissue evidence="8">Leaf</tissue>
    </source>
</reference>